<keyword evidence="1" id="KW-0812">Transmembrane</keyword>
<sequence length="76" mass="8053">MPLTKLLGSKATRSLTVFSVLAEAKREFGRGNRTRGVLLLGVAVLAWKWTVIGLAAQAVVKVLRRGRPPTASAAPA</sequence>
<accession>A0A1I0QKH5</accession>
<protein>
    <submittedName>
        <fullName evidence="2">Uncharacterized protein</fullName>
    </submittedName>
</protein>
<keyword evidence="3" id="KW-1185">Reference proteome</keyword>
<dbReference type="Proteomes" id="UP000183275">
    <property type="component" value="Unassembled WGS sequence"/>
</dbReference>
<evidence type="ECO:0000256" key="1">
    <source>
        <dbReference type="SAM" id="Phobius"/>
    </source>
</evidence>
<dbReference type="OrthoDB" id="178079at2157"/>
<feature type="transmembrane region" description="Helical" evidence="1">
    <location>
        <begin position="37"/>
        <end position="60"/>
    </location>
</feature>
<reference evidence="3" key="1">
    <citation type="submission" date="2016-10" db="EMBL/GenBank/DDBJ databases">
        <authorList>
            <person name="Varghese N."/>
        </authorList>
    </citation>
    <scope>NUCLEOTIDE SEQUENCE [LARGE SCALE GENOMIC DNA]</scope>
    <source>
        <strain evidence="3">CGMCC 1.12284</strain>
    </source>
</reference>
<evidence type="ECO:0000313" key="3">
    <source>
        <dbReference type="Proteomes" id="UP000183275"/>
    </source>
</evidence>
<dbReference type="AlphaFoldDB" id="A0A1I0QKH5"/>
<keyword evidence="1" id="KW-0472">Membrane</keyword>
<keyword evidence="1" id="KW-1133">Transmembrane helix</keyword>
<gene>
    <name evidence="2" type="ORF">SAMN05216285_3698</name>
</gene>
<dbReference type="eggNOG" id="arCOG11072">
    <property type="taxonomic scope" value="Archaea"/>
</dbReference>
<dbReference type="EMBL" id="FOIS01000004">
    <property type="protein sequence ID" value="SEW27664.1"/>
    <property type="molecule type" value="Genomic_DNA"/>
</dbReference>
<name>A0A1I0QKH5_9EURY</name>
<organism evidence="2 3">
    <name type="scientific">Natrinema salifodinae</name>
    <dbReference type="NCBI Taxonomy" id="1202768"/>
    <lineage>
        <taxon>Archaea</taxon>
        <taxon>Methanobacteriati</taxon>
        <taxon>Methanobacteriota</taxon>
        <taxon>Stenosarchaea group</taxon>
        <taxon>Halobacteria</taxon>
        <taxon>Halobacteriales</taxon>
        <taxon>Natrialbaceae</taxon>
        <taxon>Natrinema</taxon>
    </lineage>
</organism>
<proteinExistence type="predicted"/>
<evidence type="ECO:0000313" key="2">
    <source>
        <dbReference type="EMBL" id="SEW27664.1"/>
    </source>
</evidence>
<dbReference type="RefSeq" id="WP_049991931.1">
    <property type="nucleotide sequence ID" value="NZ_FOIS01000004.1"/>
</dbReference>